<dbReference type="PROSITE" id="PS51510">
    <property type="entry name" value="PHOSPHAGEN_KINASE_C"/>
    <property type="match status" value="1"/>
</dbReference>
<evidence type="ECO:0000256" key="1">
    <source>
        <dbReference type="ARBA" id="ARBA00022679"/>
    </source>
</evidence>
<comment type="caution">
    <text evidence="5">Lacks conserved residue(s) required for the propagation of feature annotation.</text>
</comment>
<dbReference type="GO" id="GO:0005524">
    <property type="term" value="F:ATP binding"/>
    <property type="evidence" value="ECO:0007669"/>
    <property type="project" value="UniProtKB-UniRule"/>
</dbReference>
<organism evidence="9">
    <name type="scientific">Clostridioides difficile</name>
    <name type="common">Peptoclostridium difficile</name>
    <dbReference type="NCBI Taxonomy" id="1496"/>
    <lineage>
        <taxon>Bacteria</taxon>
        <taxon>Bacillati</taxon>
        <taxon>Bacillota</taxon>
        <taxon>Clostridia</taxon>
        <taxon>Peptostreptococcales</taxon>
        <taxon>Peptostreptococcaceae</taxon>
        <taxon>Clostridioides</taxon>
    </lineage>
</organism>
<evidence type="ECO:0000313" key="8">
    <source>
        <dbReference type="EMBL" id="CDS88910.1"/>
    </source>
</evidence>
<proteinExistence type="inferred from homology"/>
<dbReference type="EMBL" id="LK932894">
    <property type="protein sequence ID" value="CDT02183.1"/>
    <property type="molecule type" value="Genomic_DNA"/>
</dbReference>
<dbReference type="GO" id="GO:0005615">
    <property type="term" value="C:extracellular space"/>
    <property type="evidence" value="ECO:0007669"/>
    <property type="project" value="TreeGrafter"/>
</dbReference>
<evidence type="ECO:0000256" key="3">
    <source>
        <dbReference type="ARBA" id="ARBA00022777"/>
    </source>
</evidence>
<evidence type="ECO:0000256" key="5">
    <source>
        <dbReference type="HAMAP-Rule" id="MF_00602"/>
    </source>
</evidence>
<dbReference type="HAMAP" id="MF_00602">
    <property type="entry name" value="Prot_Arg_kinase"/>
    <property type="match status" value="1"/>
</dbReference>
<feature type="domain" description="Phosphagen kinase C-terminal" evidence="7">
    <location>
        <begin position="5"/>
        <end position="235"/>
    </location>
</feature>
<reference evidence="9" key="1">
    <citation type="submission" date="2014-07" db="EMBL/GenBank/DDBJ databases">
        <authorList>
            <person name="Monot Marc"/>
        </authorList>
    </citation>
    <scope>NUCLEOTIDE SEQUENCE</scope>
    <source>
        <strain evidence="10">7032989</strain>
        <strain evidence="8">7032994</strain>
    </source>
</reference>
<keyword evidence="4 5" id="KW-0067">ATP-binding</keyword>
<dbReference type="EMBL" id="LK932409">
    <property type="protein sequence ID" value="CDS88910.1"/>
    <property type="molecule type" value="Genomic_DNA"/>
</dbReference>
<dbReference type="InterPro" id="IPR000749">
    <property type="entry name" value="ATP-guanido_PTrfase"/>
</dbReference>
<dbReference type="PANTHER" id="PTHR11547:SF38">
    <property type="entry name" value="ARGININE KINASE 1-RELATED"/>
    <property type="match status" value="1"/>
</dbReference>
<dbReference type="Gene3D" id="3.30.590.10">
    <property type="entry name" value="Glutamine synthetase/guanido kinase, catalytic domain"/>
    <property type="match status" value="1"/>
</dbReference>
<evidence type="ECO:0000313" key="9">
    <source>
        <dbReference type="EMBL" id="CDS90272.1"/>
    </source>
</evidence>
<dbReference type="EC" id="2.7.14.1" evidence="5"/>
<dbReference type="PANTHER" id="PTHR11547">
    <property type="entry name" value="ARGININE OR CREATINE KINASE"/>
    <property type="match status" value="1"/>
</dbReference>
<evidence type="ECO:0000256" key="4">
    <source>
        <dbReference type="ARBA" id="ARBA00022840"/>
    </source>
</evidence>
<evidence type="ECO:0000313" key="10">
    <source>
        <dbReference type="EMBL" id="CDT02183.1"/>
    </source>
</evidence>
<keyword evidence="1 5" id="KW-0808">Transferase</keyword>
<accession>A0A069APT3</accession>
<comment type="activity regulation">
    <text evidence="5">Appears to be allosterically activated by the binding of pArg-containing polypeptides to the pArg-binding pocket localized in the C-terminal domain of McsB.</text>
</comment>
<feature type="binding site" evidence="5 6">
    <location>
        <begin position="157"/>
        <end position="161"/>
    </location>
    <ligand>
        <name>ATP</name>
        <dbReference type="ChEBI" id="CHEBI:30616"/>
    </ligand>
</feature>
<dbReference type="InterPro" id="IPR014746">
    <property type="entry name" value="Gln_synth/guanido_kin_cat_dom"/>
</dbReference>
<dbReference type="EMBL" id="LK932535">
    <property type="protein sequence ID" value="CDS90272.1"/>
    <property type="molecule type" value="Genomic_DNA"/>
</dbReference>
<feature type="binding site" evidence="5 6">
    <location>
        <begin position="188"/>
        <end position="193"/>
    </location>
    <ligand>
        <name>ATP</name>
        <dbReference type="ChEBI" id="CHEBI:30616"/>
    </ligand>
</feature>
<dbReference type="AlphaFoldDB" id="A0A069APT3"/>
<keyword evidence="2 5" id="KW-0547">Nucleotide-binding</keyword>
<dbReference type="InterPro" id="IPR023660">
    <property type="entry name" value="Arg_Kinase"/>
</dbReference>
<evidence type="ECO:0000256" key="2">
    <source>
        <dbReference type="ARBA" id="ARBA00022741"/>
    </source>
</evidence>
<feature type="binding site" evidence="6">
    <location>
        <begin position="8"/>
        <end position="12"/>
    </location>
    <ligand>
        <name>ATP</name>
        <dbReference type="ChEBI" id="CHEBI:30616"/>
    </ligand>
</feature>
<sequence length="341" mass="38929">MKENIVMKSRVRLARNLNNYPFPNKLDKECAMEIIEKVKNAFINSNLEQKEEFDFYKIEDLDQSKKMLMVEEHIISPDLAENDKSAVIVKKDKTISIMINEEDHIRIQTICDDLNLEYAYSVANEIDDLLESSLEYAFNTKLGYLTSCPTNTGTGMRASVMMHLPALSQLGYMDELYKISSQIGIAIRGIYGERTEALGNIYQISNQLTLGRTESNIIENVSGLTKDAISKEIKAREILQKKLGIKLEDKIFRSIGTLENSRVMSSSEAMSHLSNIKMGIEMNYIDKLDLRAIEQLMIGIQPAHQSIMYKSDDVENRDINRATYIRETLEKLRGGMNCELQ</sequence>
<dbReference type="Pfam" id="PF00217">
    <property type="entry name" value="ATP-gua_Ptrans"/>
    <property type="match status" value="1"/>
</dbReference>
<dbReference type="NCBIfam" id="NF002194">
    <property type="entry name" value="PRK01059.1-4"/>
    <property type="match status" value="1"/>
</dbReference>
<keyword evidence="5" id="KW-0021">Allosteric enzyme</keyword>
<feature type="short sequence motif" description="RDXXRA motif of the pArg binding pocket involved in allosteric regulation" evidence="5">
    <location>
        <begin position="317"/>
        <end position="322"/>
    </location>
</feature>
<gene>
    <name evidence="5 9" type="primary">mcsB</name>
    <name evidence="10" type="ORF">BN1095_240007</name>
    <name evidence="9" type="ORF">BN1096_80006</name>
    <name evidence="8" type="ORF">BN1097_70008</name>
</gene>
<keyword evidence="3 5" id="KW-0418">Kinase</keyword>
<comment type="catalytic activity">
    <reaction evidence="5">
        <text>L-arginyl-[protein] + ATP = N(omega)-phospho-L-arginyl-[protein] + ADP + H(+)</text>
        <dbReference type="Rhea" id="RHEA:43384"/>
        <dbReference type="Rhea" id="RHEA-COMP:10532"/>
        <dbReference type="Rhea" id="RHEA-COMP:10533"/>
        <dbReference type="ChEBI" id="CHEBI:15378"/>
        <dbReference type="ChEBI" id="CHEBI:29965"/>
        <dbReference type="ChEBI" id="CHEBI:30616"/>
        <dbReference type="ChEBI" id="CHEBI:83226"/>
        <dbReference type="ChEBI" id="CHEBI:456216"/>
        <dbReference type="EC" id="2.7.14.1"/>
    </reaction>
</comment>
<evidence type="ECO:0000259" key="7">
    <source>
        <dbReference type="PROSITE" id="PS51510"/>
    </source>
</evidence>
<feature type="binding site" evidence="5 6">
    <location>
        <position position="73"/>
    </location>
    <ligand>
        <name>ATP</name>
        <dbReference type="ChEBI" id="CHEBI:30616"/>
    </ligand>
</feature>
<dbReference type="SUPFAM" id="SSF55931">
    <property type="entry name" value="Glutamine synthetase/guanido kinase"/>
    <property type="match status" value="1"/>
</dbReference>
<dbReference type="RefSeq" id="WP_021366029.1">
    <property type="nucleotide sequence ID" value="NZ_BBYB01000150.1"/>
</dbReference>
<dbReference type="GO" id="GO:0046314">
    <property type="term" value="P:phosphocreatine biosynthetic process"/>
    <property type="evidence" value="ECO:0007669"/>
    <property type="project" value="InterPro"/>
</dbReference>
<dbReference type="CDD" id="cd07930">
    <property type="entry name" value="bacterial_phosphagen_kinase"/>
    <property type="match status" value="1"/>
</dbReference>
<feature type="binding site" evidence="5 6">
    <location>
        <position position="106"/>
    </location>
    <ligand>
        <name>ATP</name>
        <dbReference type="ChEBI" id="CHEBI:30616"/>
    </ligand>
</feature>
<dbReference type="InterPro" id="IPR022414">
    <property type="entry name" value="ATP-guanido_PTrfase_cat"/>
</dbReference>
<evidence type="ECO:0000256" key="6">
    <source>
        <dbReference type="PROSITE-ProRule" id="PRU00843"/>
    </source>
</evidence>
<comment type="function">
    <text evidence="5">Catalyzes the specific phosphorylation of arginine residues in proteins.</text>
</comment>
<dbReference type="GO" id="GO:0004111">
    <property type="term" value="F:creatine kinase activity"/>
    <property type="evidence" value="ECO:0007669"/>
    <property type="project" value="InterPro"/>
</dbReference>
<dbReference type="GO" id="GO:1990424">
    <property type="term" value="F:protein arginine kinase activity"/>
    <property type="evidence" value="ECO:0007669"/>
    <property type="project" value="UniProtKB-EC"/>
</dbReference>
<comment type="similarity">
    <text evidence="5 6">Belongs to the ATP:guanido phosphotransferase family.</text>
</comment>
<protein>
    <recommendedName>
        <fullName evidence="5">Protein-arginine kinase</fullName>
        <ecNumber evidence="5">2.7.14.1</ecNumber>
    </recommendedName>
</protein>
<name>A0A069APT3_CLODI</name>